<evidence type="ECO:0000313" key="1">
    <source>
        <dbReference type="EMBL" id="QHS90046.1"/>
    </source>
</evidence>
<sequence length="86" mass="9821">MRNSIKNYQSSESPICPVYFCDQYTDPTTGYLEPGSLCYTNTSGSNNVMTAYRYTNSDQSTYECQKYLIENNLVINGQTYLPQSQL</sequence>
<accession>A0A6C0BD59</accession>
<dbReference type="AlphaFoldDB" id="A0A6C0BD59"/>
<protein>
    <submittedName>
        <fullName evidence="1">Uncharacterized protein</fullName>
    </submittedName>
</protein>
<name>A0A6C0BD59_9ZZZZ</name>
<reference evidence="1" key="1">
    <citation type="journal article" date="2020" name="Nature">
        <title>Giant virus diversity and host interactions through global metagenomics.</title>
        <authorList>
            <person name="Schulz F."/>
            <person name="Roux S."/>
            <person name="Paez-Espino D."/>
            <person name="Jungbluth S."/>
            <person name="Walsh D.A."/>
            <person name="Denef V.J."/>
            <person name="McMahon K.D."/>
            <person name="Konstantinidis K.T."/>
            <person name="Eloe-Fadrosh E.A."/>
            <person name="Kyrpides N.C."/>
            <person name="Woyke T."/>
        </authorList>
    </citation>
    <scope>NUCLEOTIDE SEQUENCE</scope>
    <source>
        <strain evidence="1">GVMAG-M-3300010160-4</strain>
    </source>
</reference>
<proteinExistence type="predicted"/>
<dbReference type="EMBL" id="MN739124">
    <property type="protein sequence ID" value="QHS90046.1"/>
    <property type="molecule type" value="Genomic_DNA"/>
</dbReference>
<organism evidence="1">
    <name type="scientific">viral metagenome</name>
    <dbReference type="NCBI Taxonomy" id="1070528"/>
    <lineage>
        <taxon>unclassified sequences</taxon>
        <taxon>metagenomes</taxon>
        <taxon>organismal metagenomes</taxon>
    </lineage>
</organism>